<dbReference type="Proteomes" id="UP001630127">
    <property type="component" value="Unassembled WGS sequence"/>
</dbReference>
<evidence type="ECO:0000313" key="2">
    <source>
        <dbReference type="Proteomes" id="UP001630127"/>
    </source>
</evidence>
<dbReference type="EMBL" id="JBJUIK010000015">
    <property type="protein sequence ID" value="KAL3503640.1"/>
    <property type="molecule type" value="Genomic_DNA"/>
</dbReference>
<comment type="caution">
    <text evidence="1">The sequence shown here is derived from an EMBL/GenBank/DDBJ whole genome shotgun (WGS) entry which is preliminary data.</text>
</comment>
<protein>
    <submittedName>
        <fullName evidence="1">Uncharacterized protein</fullName>
    </submittedName>
</protein>
<name>A0ABD2YBQ0_9GENT</name>
<reference evidence="1 2" key="1">
    <citation type="submission" date="2024-11" db="EMBL/GenBank/DDBJ databases">
        <title>A near-complete genome assembly of Cinchona calisaya.</title>
        <authorList>
            <person name="Lian D.C."/>
            <person name="Zhao X.W."/>
            <person name="Wei L."/>
        </authorList>
    </citation>
    <scope>NUCLEOTIDE SEQUENCE [LARGE SCALE GENOMIC DNA]</scope>
    <source>
        <tissue evidence="1">Nenye</tissue>
    </source>
</reference>
<evidence type="ECO:0000313" key="1">
    <source>
        <dbReference type="EMBL" id="KAL3503640.1"/>
    </source>
</evidence>
<accession>A0ABD2YBQ0</accession>
<proteinExistence type="predicted"/>
<sequence length="110" mass="12675">MASEMDTISASFDRKGIVSETKGEVNEDNYEEEPIPAIWDLENPRIEHARIEDILDYDKKDEFVQLIKSQLDAGVIDSDKKRERLVGLVQNHALEKKCICLCICIPERRN</sequence>
<keyword evidence="2" id="KW-1185">Reference proteome</keyword>
<organism evidence="1 2">
    <name type="scientific">Cinchona calisaya</name>
    <dbReference type="NCBI Taxonomy" id="153742"/>
    <lineage>
        <taxon>Eukaryota</taxon>
        <taxon>Viridiplantae</taxon>
        <taxon>Streptophyta</taxon>
        <taxon>Embryophyta</taxon>
        <taxon>Tracheophyta</taxon>
        <taxon>Spermatophyta</taxon>
        <taxon>Magnoliopsida</taxon>
        <taxon>eudicotyledons</taxon>
        <taxon>Gunneridae</taxon>
        <taxon>Pentapetalae</taxon>
        <taxon>asterids</taxon>
        <taxon>lamiids</taxon>
        <taxon>Gentianales</taxon>
        <taxon>Rubiaceae</taxon>
        <taxon>Cinchonoideae</taxon>
        <taxon>Cinchoneae</taxon>
        <taxon>Cinchona</taxon>
    </lineage>
</organism>
<dbReference type="AlphaFoldDB" id="A0ABD2YBQ0"/>
<gene>
    <name evidence="1" type="ORF">ACH5RR_038089</name>
</gene>